<name>A0AAE3AA51_9FIRM</name>
<evidence type="ECO:0000313" key="3">
    <source>
        <dbReference type="EMBL" id="MCC2126233.1"/>
    </source>
</evidence>
<feature type="domain" description="J" evidence="2">
    <location>
        <begin position="5"/>
        <end position="69"/>
    </location>
</feature>
<evidence type="ECO:0000259" key="2">
    <source>
        <dbReference type="PROSITE" id="PS50076"/>
    </source>
</evidence>
<protein>
    <submittedName>
        <fullName evidence="3">J domain-containing protein</fullName>
    </submittedName>
</protein>
<reference evidence="3 4" key="1">
    <citation type="submission" date="2021-10" db="EMBL/GenBank/DDBJ databases">
        <title>Anaerobic single-cell dispensing facilitates the cultivation of human gut bacteria.</title>
        <authorList>
            <person name="Afrizal A."/>
        </authorList>
    </citation>
    <scope>NUCLEOTIDE SEQUENCE [LARGE SCALE GENOMIC DNA]</scope>
    <source>
        <strain evidence="3 4">CLA-AA-H276</strain>
    </source>
</reference>
<evidence type="ECO:0000256" key="1">
    <source>
        <dbReference type="ARBA" id="ARBA00022705"/>
    </source>
</evidence>
<dbReference type="GO" id="GO:0006260">
    <property type="term" value="P:DNA replication"/>
    <property type="evidence" value="ECO:0007669"/>
    <property type="project" value="UniProtKB-KW"/>
</dbReference>
<dbReference type="SMART" id="SM00271">
    <property type="entry name" value="DnaJ"/>
    <property type="match status" value="1"/>
</dbReference>
<dbReference type="Pfam" id="PF00226">
    <property type="entry name" value="DnaJ"/>
    <property type="match status" value="1"/>
</dbReference>
<dbReference type="Gene3D" id="1.10.287.110">
    <property type="entry name" value="DnaJ domain"/>
    <property type="match status" value="1"/>
</dbReference>
<dbReference type="CDD" id="cd06257">
    <property type="entry name" value="DnaJ"/>
    <property type="match status" value="1"/>
</dbReference>
<evidence type="ECO:0000313" key="4">
    <source>
        <dbReference type="Proteomes" id="UP001198220"/>
    </source>
</evidence>
<dbReference type="Proteomes" id="UP001198220">
    <property type="component" value="Unassembled WGS sequence"/>
</dbReference>
<dbReference type="AlphaFoldDB" id="A0AAE3AA51"/>
<proteinExistence type="predicted"/>
<keyword evidence="4" id="KW-1185">Reference proteome</keyword>
<organism evidence="3 4">
    <name type="scientific">Hominiventricola filiformis</name>
    <dbReference type="NCBI Taxonomy" id="2885352"/>
    <lineage>
        <taxon>Bacteria</taxon>
        <taxon>Bacillati</taxon>
        <taxon>Bacillota</taxon>
        <taxon>Clostridia</taxon>
        <taxon>Lachnospirales</taxon>
        <taxon>Lachnospiraceae</taxon>
        <taxon>Hominiventricola</taxon>
    </lineage>
</organism>
<gene>
    <name evidence="3" type="ORF">LKD36_08570</name>
</gene>
<dbReference type="PROSITE" id="PS50076">
    <property type="entry name" value="DNAJ_2"/>
    <property type="match status" value="1"/>
</dbReference>
<keyword evidence="1" id="KW-0235">DNA replication</keyword>
<dbReference type="InterPro" id="IPR001623">
    <property type="entry name" value="DnaJ_domain"/>
</dbReference>
<sequence>MNVAQARRLLSVTEEDDLHSLKKKYRQLMNTCHPDALGSEEPEHIRRAQEINEAYQLLKNHPHAFDSMWKPQGKTRPERKRPTWAGVVNEQAFCERNAYLYYTMETEEGHPYYCAARGKYLWEPKEEDFQLFLISIHEVVKELMEHTDKTMAVRSRLFQYLAEQFIEPVKVLQKIAKPVRLDQEGREIYRFRAYLKEDRQHPLREKMLLYPKAFQGSRILVQDKNGMEYGHLSFEDDRIYFCIIPLLKEKLARVKMEVRDGKVIFYFRLEKEAEQYRIPDRNLEIAKLLTKD</sequence>
<comment type="caution">
    <text evidence="3">The sequence shown here is derived from an EMBL/GenBank/DDBJ whole genome shotgun (WGS) entry which is preliminary data.</text>
</comment>
<accession>A0AAE3AA51</accession>
<dbReference type="SUPFAM" id="SSF46565">
    <property type="entry name" value="Chaperone J-domain"/>
    <property type="match status" value="1"/>
</dbReference>
<dbReference type="RefSeq" id="WP_308459355.1">
    <property type="nucleotide sequence ID" value="NZ_JAJEPS010000007.1"/>
</dbReference>
<dbReference type="InterPro" id="IPR036869">
    <property type="entry name" value="J_dom_sf"/>
</dbReference>
<dbReference type="EMBL" id="JAJEPS010000007">
    <property type="protein sequence ID" value="MCC2126233.1"/>
    <property type="molecule type" value="Genomic_DNA"/>
</dbReference>